<evidence type="ECO:0000313" key="3">
    <source>
        <dbReference type="Proteomes" id="UP000220635"/>
    </source>
</evidence>
<sequence>MDSIKYQLDFEGICKQSFLGELLIPPEPICGGLLHRMHTVETIKGKYAIKLLNPQIMIRTTAMQNYINSEKIATLISRKVPALPAKKINGDALLEINNQFYLVFDWVEGEIRKDDEINNAHCEKIGEILAEIHKTDFSELDIANDALENDRLIDWKYYLVRGKEEHLEWYKLFFKNYENLKRWNAIANEASKMLSTNTVISHRDLDPKNVMWNHNKPLLIDWESAGYINPMQDLIETAIYWSKNEQGKLNKQRFVSFISSYKKKFGALHANWENVLATGFLGKLGWLEYNLKRSLRLEYTDEEDQKLGTDQVTTTLNEINLYVDTIPKLLNWLNNE</sequence>
<proteinExistence type="predicted"/>
<dbReference type="OrthoDB" id="2352890at2"/>
<dbReference type="Proteomes" id="UP000220635">
    <property type="component" value="Unassembled WGS sequence"/>
</dbReference>
<dbReference type="EMBL" id="NTWE01000020">
    <property type="protein sequence ID" value="PEW03002.1"/>
    <property type="molecule type" value="Genomic_DNA"/>
</dbReference>
<dbReference type="InterPro" id="IPR002575">
    <property type="entry name" value="Aminoglycoside_PTrfase"/>
</dbReference>
<accession>A0A2A8PXW7</accession>
<dbReference type="GO" id="GO:0016740">
    <property type="term" value="F:transferase activity"/>
    <property type="evidence" value="ECO:0007669"/>
    <property type="project" value="UniProtKB-KW"/>
</dbReference>
<dbReference type="RefSeq" id="WP_098380648.1">
    <property type="nucleotide sequence ID" value="NZ_NTWE01000020.1"/>
</dbReference>
<keyword evidence="2" id="KW-0808">Transferase</keyword>
<dbReference type="Gene3D" id="3.90.1200.10">
    <property type="match status" value="1"/>
</dbReference>
<gene>
    <name evidence="2" type="ORF">CN425_08825</name>
</gene>
<dbReference type="InterPro" id="IPR011009">
    <property type="entry name" value="Kinase-like_dom_sf"/>
</dbReference>
<reference evidence="2 3" key="1">
    <citation type="submission" date="2017-09" db="EMBL/GenBank/DDBJ databases">
        <title>Large-scale bioinformatics analysis of Bacillus genomes uncovers conserved roles of natural products in bacterial physiology.</title>
        <authorList>
            <consortium name="Agbiome Team Llc"/>
            <person name="Bleich R.M."/>
            <person name="Grubbs K.J."/>
            <person name="Santa Maria K.C."/>
            <person name="Allen S.E."/>
            <person name="Farag S."/>
            <person name="Shank E.A."/>
            <person name="Bowers A."/>
        </authorList>
    </citation>
    <scope>NUCLEOTIDE SEQUENCE [LARGE SCALE GENOMIC DNA]</scope>
    <source>
        <strain evidence="2 3">AFS010695</strain>
    </source>
</reference>
<evidence type="ECO:0000259" key="1">
    <source>
        <dbReference type="Pfam" id="PF01636"/>
    </source>
</evidence>
<dbReference type="Pfam" id="PF01636">
    <property type="entry name" value="APH"/>
    <property type="match status" value="1"/>
</dbReference>
<evidence type="ECO:0000313" key="2">
    <source>
        <dbReference type="EMBL" id="PEW03002.1"/>
    </source>
</evidence>
<name>A0A2A8PXW7_BACCE</name>
<protein>
    <submittedName>
        <fullName evidence="2">Aminoglycoside phosphotransferase</fullName>
    </submittedName>
</protein>
<dbReference type="SUPFAM" id="SSF56112">
    <property type="entry name" value="Protein kinase-like (PK-like)"/>
    <property type="match status" value="1"/>
</dbReference>
<feature type="domain" description="Aminoglycoside phosphotransferase" evidence="1">
    <location>
        <begin position="88"/>
        <end position="254"/>
    </location>
</feature>
<organism evidence="2 3">
    <name type="scientific">Bacillus cereus</name>
    <dbReference type="NCBI Taxonomy" id="1396"/>
    <lineage>
        <taxon>Bacteria</taxon>
        <taxon>Bacillati</taxon>
        <taxon>Bacillota</taxon>
        <taxon>Bacilli</taxon>
        <taxon>Bacillales</taxon>
        <taxon>Bacillaceae</taxon>
        <taxon>Bacillus</taxon>
        <taxon>Bacillus cereus group</taxon>
    </lineage>
</organism>
<dbReference type="AlphaFoldDB" id="A0A2A8PXW7"/>
<comment type="caution">
    <text evidence="2">The sequence shown here is derived from an EMBL/GenBank/DDBJ whole genome shotgun (WGS) entry which is preliminary data.</text>
</comment>